<organism evidence="1 2">
    <name type="scientific">Roseomonas alba</name>
    <dbReference type="NCBI Taxonomy" id="2846776"/>
    <lineage>
        <taxon>Bacteria</taxon>
        <taxon>Pseudomonadati</taxon>
        <taxon>Pseudomonadota</taxon>
        <taxon>Alphaproteobacteria</taxon>
        <taxon>Acetobacterales</taxon>
        <taxon>Roseomonadaceae</taxon>
        <taxon>Roseomonas</taxon>
    </lineage>
</organism>
<evidence type="ECO:0000313" key="2">
    <source>
        <dbReference type="Proteomes" id="UP001196565"/>
    </source>
</evidence>
<proteinExistence type="predicted"/>
<dbReference type="Proteomes" id="UP001196565">
    <property type="component" value="Unassembled WGS sequence"/>
</dbReference>
<dbReference type="RefSeq" id="WP_219763196.1">
    <property type="nucleotide sequence ID" value="NZ_JAHYBZ010000004.1"/>
</dbReference>
<accession>A0ABS7A8D8</accession>
<gene>
    <name evidence="1" type="ORF">KPL78_11985</name>
</gene>
<keyword evidence="2" id="KW-1185">Reference proteome</keyword>
<protein>
    <submittedName>
        <fullName evidence="1">Uncharacterized protein</fullName>
    </submittedName>
</protein>
<sequence>MLDVTPAPDLHLLLAPGDQAEFVALCRWTTRTGRAETSWLYVVLHRRHGDWTHAYRVVPDRRPGHLAIYLERAEPGDRRGALRAWLRDHATLVDDRR</sequence>
<dbReference type="EMBL" id="JAHYBZ010000004">
    <property type="protein sequence ID" value="MBW6398574.1"/>
    <property type="molecule type" value="Genomic_DNA"/>
</dbReference>
<evidence type="ECO:0000313" key="1">
    <source>
        <dbReference type="EMBL" id="MBW6398574.1"/>
    </source>
</evidence>
<reference evidence="1 2" key="1">
    <citation type="submission" date="2021-07" db="EMBL/GenBank/DDBJ databases">
        <authorList>
            <person name="So Y."/>
        </authorList>
    </citation>
    <scope>NUCLEOTIDE SEQUENCE [LARGE SCALE GENOMIC DNA]</scope>
    <source>
        <strain evidence="1 2">HJA6</strain>
    </source>
</reference>
<name>A0ABS7A8D8_9PROT</name>
<comment type="caution">
    <text evidence="1">The sequence shown here is derived from an EMBL/GenBank/DDBJ whole genome shotgun (WGS) entry which is preliminary data.</text>
</comment>